<dbReference type="InterPro" id="IPR027417">
    <property type="entry name" value="P-loop_NTPase"/>
</dbReference>
<accession>A0A8J3CM69</accession>
<dbReference type="GO" id="GO:0005524">
    <property type="term" value="F:ATP binding"/>
    <property type="evidence" value="ECO:0007669"/>
    <property type="project" value="InterPro"/>
</dbReference>
<dbReference type="GO" id="GO:0016887">
    <property type="term" value="F:ATP hydrolysis activity"/>
    <property type="evidence" value="ECO:0007669"/>
    <property type="project" value="InterPro"/>
</dbReference>
<dbReference type="PANTHER" id="PTHR43581:SF4">
    <property type="entry name" value="ATP_GTP PHOSPHATASE"/>
    <property type="match status" value="1"/>
</dbReference>
<name>A0A8J3CM69_9BURK</name>
<evidence type="ECO:0000313" key="2">
    <source>
        <dbReference type="EMBL" id="GHA70431.1"/>
    </source>
</evidence>
<proteinExistence type="predicted"/>
<dbReference type="SUPFAM" id="SSF52540">
    <property type="entry name" value="P-loop containing nucleoside triphosphate hydrolases"/>
    <property type="match status" value="1"/>
</dbReference>
<dbReference type="PANTHER" id="PTHR43581">
    <property type="entry name" value="ATP/GTP PHOSPHATASE"/>
    <property type="match status" value="1"/>
</dbReference>
<keyword evidence="3" id="KW-1185">Reference proteome</keyword>
<dbReference type="Gene3D" id="3.40.50.300">
    <property type="entry name" value="P-loop containing nucleotide triphosphate hydrolases"/>
    <property type="match status" value="1"/>
</dbReference>
<evidence type="ECO:0000259" key="1">
    <source>
        <dbReference type="SMART" id="SM00382"/>
    </source>
</evidence>
<dbReference type="Pfam" id="PF13304">
    <property type="entry name" value="AAA_21"/>
    <property type="match status" value="1"/>
</dbReference>
<dbReference type="RefSeq" id="WP_189492252.1">
    <property type="nucleotide sequence ID" value="NZ_BMZG01000004.1"/>
</dbReference>
<dbReference type="InterPro" id="IPR051396">
    <property type="entry name" value="Bact_Antivir_Def_Nuclease"/>
</dbReference>
<reference evidence="2" key="1">
    <citation type="journal article" date="2014" name="Int. J. Syst. Evol. Microbiol.">
        <title>Complete genome sequence of Corynebacterium casei LMG S-19264T (=DSM 44701T), isolated from a smear-ripened cheese.</title>
        <authorList>
            <consortium name="US DOE Joint Genome Institute (JGI-PGF)"/>
            <person name="Walter F."/>
            <person name="Albersmeier A."/>
            <person name="Kalinowski J."/>
            <person name="Ruckert C."/>
        </authorList>
    </citation>
    <scope>NUCLEOTIDE SEQUENCE</scope>
    <source>
        <strain evidence="2">KCTC 32501</strain>
    </source>
</reference>
<dbReference type="AlphaFoldDB" id="A0A8J3CM69"/>
<feature type="domain" description="AAA+ ATPase" evidence="1">
    <location>
        <begin position="33"/>
        <end position="309"/>
    </location>
</feature>
<protein>
    <recommendedName>
        <fullName evidence="1">AAA+ ATPase domain-containing protein</fullName>
    </recommendedName>
</protein>
<dbReference type="InterPro" id="IPR003959">
    <property type="entry name" value="ATPase_AAA_core"/>
</dbReference>
<dbReference type="InterPro" id="IPR003593">
    <property type="entry name" value="AAA+_ATPase"/>
</dbReference>
<organism evidence="2 3">
    <name type="scientific">Formosimonas limnophila</name>
    <dbReference type="NCBI Taxonomy" id="1384487"/>
    <lineage>
        <taxon>Bacteria</taxon>
        <taxon>Pseudomonadati</taxon>
        <taxon>Pseudomonadota</taxon>
        <taxon>Betaproteobacteria</taxon>
        <taxon>Burkholderiales</taxon>
        <taxon>Burkholderiaceae</taxon>
        <taxon>Formosimonas</taxon>
    </lineage>
</organism>
<dbReference type="SMART" id="SM00382">
    <property type="entry name" value="AAA"/>
    <property type="match status" value="1"/>
</dbReference>
<sequence>MYIQSVDIKKCRILENVVLRFQTPNDITAQTNGNVINIIAGVNGCGKTSVLRAIYEEFNTPWNTRESIIEFDAFSLNGQFLKHDKKLNVFGQFWHRQRQSIDKGEAKLSDEKLIFLPSQQSFDFQPQAQLELKYVFAQEVNKRTLLGNAEFYIKEYVLGLERKSDIADPKARTRAAINEFNSHFLDADLLTQLDDLSAEQFNRPLFKNVAGERVTIDQLSDGEKQLYARVIALMMLQPQDSIILIDEPEIALHPAWQQKIMSIYANIGQNNQFIIATHSPQIIASVPYQNLILLRKNPETRQIEAVHCDQPPTGVDVNSILSEVMGAEAQPKKLTDLYRQYREFVENKEEHSPQALQIKSELLKLESPESAFMQEMQFLIDLRED</sequence>
<dbReference type="Proteomes" id="UP000614287">
    <property type="component" value="Unassembled WGS sequence"/>
</dbReference>
<reference evidence="2" key="2">
    <citation type="submission" date="2020-09" db="EMBL/GenBank/DDBJ databases">
        <authorList>
            <person name="Sun Q."/>
            <person name="Kim S."/>
        </authorList>
    </citation>
    <scope>NUCLEOTIDE SEQUENCE</scope>
    <source>
        <strain evidence="2">KCTC 32501</strain>
    </source>
</reference>
<gene>
    <name evidence="2" type="ORF">GCM10009007_08970</name>
</gene>
<comment type="caution">
    <text evidence="2">The sequence shown here is derived from an EMBL/GenBank/DDBJ whole genome shotgun (WGS) entry which is preliminary data.</text>
</comment>
<evidence type="ECO:0000313" key="3">
    <source>
        <dbReference type="Proteomes" id="UP000614287"/>
    </source>
</evidence>
<dbReference type="EMBL" id="BMZG01000004">
    <property type="protein sequence ID" value="GHA70431.1"/>
    <property type="molecule type" value="Genomic_DNA"/>
</dbReference>